<feature type="domain" description="Single Cache" evidence="7">
    <location>
        <begin position="30"/>
        <end position="124"/>
    </location>
</feature>
<evidence type="ECO:0000256" key="1">
    <source>
        <dbReference type="ARBA" id="ARBA00004651"/>
    </source>
</evidence>
<dbReference type="Gene3D" id="3.30.450.20">
    <property type="entry name" value="PAS domain"/>
    <property type="match status" value="1"/>
</dbReference>
<evidence type="ECO:0000256" key="5">
    <source>
        <dbReference type="ARBA" id="ARBA00023136"/>
    </source>
</evidence>
<evidence type="ECO:0000259" key="7">
    <source>
        <dbReference type="SMART" id="SM01049"/>
    </source>
</evidence>
<dbReference type="Proteomes" id="UP001574673">
    <property type="component" value="Unassembled WGS sequence"/>
</dbReference>
<dbReference type="SMART" id="SM01049">
    <property type="entry name" value="Cache_2"/>
    <property type="match status" value="1"/>
</dbReference>
<dbReference type="EMBL" id="JBEUWX010000001">
    <property type="protein sequence ID" value="MFA9949100.1"/>
    <property type="molecule type" value="Genomic_DNA"/>
</dbReference>
<feature type="transmembrane region" description="Helical" evidence="6">
    <location>
        <begin position="6"/>
        <end position="29"/>
    </location>
</feature>
<evidence type="ECO:0000256" key="2">
    <source>
        <dbReference type="ARBA" id="ARBA00022475"/>
    </source>
</evidence>
<accession>A0ABV4UD10</accession>
<protein>
    <submittedName>
        <fullName evidence="8">Cache domain-containing protein</fullName>
    </submittedName>
</protein>
<sequence length="324" mass="36656">MHLKTRIQIIVTASLLGLLVISGFGLYTIRHNLYEERRSHINQSLDFADSLIKHYHALEVSGKMSSEDAQRHAIEAINAQRQGVRNYYFIRDYASDRFIQHPIQSRIGKIDDGGKLPDGRTVTEAYREGLKTSTNNKAYLELDTLKPGEPEYLRFPKLNGVLKFDPWGWIVGIGFFIDDIDARFWQQAAYYLGASSVLLAFVAIFAFRMRTDILRQLGGEPYEAAENMRRIAEGDLHISIHLAEDDDSSMMASLKLMQMKLINITAAIQENSDALSKQMAAIDVATRNYVETRSLDALPPLLLAINKVHRIVGALNKSIARFKL</sequence>
<organism evidence="8 9">
    <name type="scientific">Dentiradicibacter hellwigii</name>
    <dbReference type="NCBI Taxonomy" id="3149053"/>
    <lineage>
        <taxon>Bacteria</taxon>
        <taxon>Pseudomonadati</taxon>
        <taxon>Pseudomonadota</taxon>
        <taxon>Betaproteobacteria</taxon>
        <taxon>Rhodocyclales</taxon>
        <taxon>Rhodocyclaceae</taxon>
        <taxon>Dentiradicibacter</taxon>
    </lineage>
</organism>
<evidence type="ECO:0000256" key="3">
    <source>
        <dbReference type="ARBA" id="ARBA00022692"/>
    </source>
</evidence>
<keyword evidence="3 6" id="KW-0812">Transmembrane</keyword>
<keyword evidence="5 6" id="KW-0472">Membrane</keyword>
<reference evidence="9" key="1">
    <citation type="submission" date="2024-06" db="EMBL/GenBank/DDBJ databases">
        <title>Radixoralia hellwigii gen. nov., sp nov., isolated from a root canal in the human oral cavity.</title>
        <authorList>
            <person name="Bartsch S."/>
            <person name="Wittmer A."/>
            <person name="Schulz A.-K."/>
            <person name="Neumann-Schaal M."/>
            <person name="Wolf J."/>
            <person name="Gronow S."/>
            <person name="Tennert C."/>
            <person name="Haecker G."/>
            <person name="Cieplik F."/>
            <person name="Al-Ahmad A."/>
        </authorList>
    </citation>
    <scope>NUCLEOTIDE SEQUENCE [LARGE SCALE GENOMIC DNA]</scope>
    <source>
        <strain evidence="9">Wk13</strain>
    </source>
</reference>
<gene>
    <name evidence="8" type="ORF">ABCS64_01945</name>
</gene>
<evidence type="ECO:0000313" key="9">
    <source>
        <dbReference type="Proteomes" id="UP001574673"/>
    </source>
</evidence>
<evidence type="ECO:0000313" key="8">
    <source>
        <dbReference type="EMBL" id="MFA9949100.1"/>
    </source>
</evidence>
<evidence type="ECO:0000256" key="6">
    <source>
        <dbReference type="SAM" id="Phobius"/>
    </source>
</evidence>
<comment type="caution">
    <text evidence="8">The sequence shown here is derived from an EMBL/GenBank/DDBJ whole genome shotgun (WGS) entry which is preliminary data.</text>
</comment>
<proteinExistence type="predicted"/>
<name>A0ABV4UD10_9RHOO</name>
<keyword evidence="9" id="KW-1185">Reference proteome</keyword>
<comment type="subcellular location">
    <subcellularLocation>
        <location evidence="1">Cell membrane</location>
        <topology evidence="1">Multi-pass membrane protein</topology>
    </subcellularLocation>
</comment>
<dbReference type="Pfam" id="PF17200">
    <property type="entry name" value="sCache_2"/>
    <property type="match status" value="1"/>
</dbReference>
<dbReference type="InterPro" id="IPR033480">
    <property type="entry name" value="sCache_2"/>
</dbReference>
<keyword evidence="2" id="KW-1003">Cell membrane</keyword>
<feature type="transmembrane region" description="Helical" evidence="6">
    <location>
        <begin position="189"/>
        <end position="207"/>
    </location>
</feature>
<evidence type="ECO:0000256" key="4">
    <source>
        <dbReference type="ARBA" id="ARBA00022989"/>
    </source>
</evidence>
<dbReference type="RefSeq" id="WP_418890254.1">
    <property type="nucleotide sequence ID" value="NZ_JBEUWX010000001.1"/>
</dbReference>
<keyword evidence="4 6" id="KW-1133">Transmembrane helix</keyword>